<dbReference type="PROSITE" id="PS51371">
    <property type="entry name" value="CBS"/>
    <property type="match status" value="2"/>
</dbReference>
<dbReference type="SUPFAM" id="SSF54631">
    <property type="entry name" value="CBS-domain pair"/>
    <property type="match status" value="1"/>
</dbReference>
<evidence type="ECO:0000256" key="1">
    <source>
        <dbReference type="ARBA" id="ARBA00023122"/>
    </source>
</evidence>
<name>A0A7W0CF49_9ACTN</name>
<dbReference type="InterPro" id="IPR017080">
    <property type="entry name" value="UCP036990_CBS_BON"/>
</dbReference>
<comment type="caution">
    <text evidence="4">The sequence shown here is derived from an EMBL/GenBank/DDBJ whole genome shotgun (WGS) entry which is preliminary data.</text>
</comment>
<gene>
    <name evidence="4" type="ORF">HNR30_001333</name>
</gene>
<evidence type="ECO:0000313" key="4">
    <source>
        <dbReference type="EMBL" id="MBA2889998.1"/>
    </source>
</evidence>
<proteinExistence type="predicted"/>
<dbReference type="AlphaFoldDB" id="A0A7W0CF49"/>
<dbReference type="Gene3D" id="3.30.1340.30">
    <property type="match status" value="1"/>
</dbReference>
<accession>A0A7W0CF49</accession>
<dbReference type="CDD" id="cd04586">
    <property type="entry name" value="CBS_pair_BON_assoc"/>
    <property type="match status" value="1"/>
</dbReference>
<evidence type="ECO:0000259" key="3">
    <source>
        <dbReference type="PROSITE" id="PS51371"/>
    </source>
</evidence>
<dbReference type="InterPro" id="IPR000644">
    <property type="entry name" value="CBS_dom"/>
</dbReference>
<dbReference type="Pfam" id="PF00571">
    <property type="entry name" value="CBS"/>
    <property type="match status" value="2"/>
</dbReference>
<dbReference type="Proteomes" id="UP000530928">
    <property type="component" value="Unassembled WGS sequence"/>
</dbReference>
<dbReference type="InterPro" id="IPR051257">
    <property type="entry name" value="Diverse_CBS-Domain"/>
</dbReference>
<dbReference type="SMART" id="SM00116">
    <property type="entry name" value="CBS"/>
    <property type="match status" value="2"/>
</dbReference>
<reference evidence="4 5" key="1">
    <citation type="submission" date="2020-07" db="EMBL/GenBank/DDBJ databases">
        <title>Genomic Encyclopedia of Type Strains, Phase IV (KMG-IV): sequencing the most valuable type-strain genomes for metagenomic binning, comparative biology and taxonomic classification.</title>
        <authorList>
            <person name="Goeker M."/>
        </authorList>
    </citation>
    <scope>NUCLEOTIDE SEQUENCE [LARGE SCALE GENOMIC DNA]</scope>
    <source>
        <strain evidence="4 5">DSM 45533</strain>
    </source>
</reference>
<evidence type="ECO:0000313" key="5">
    <source>
        <dbReference type="Proteomes" id="UP000530928"/>
    </source>
</evidence>
<keyword evidence="1 2" id="KW-0129">CBS domain</keyword>
<dbReference type="RefSeq" id="WP_181608728.1">
    <property type="nucleotide sequence ID" value="NZ_BAABAM010000001.1"/>
</dbReference>
<evidence type="ECO:0000256" key="2">
    <source>
        <dbReference type="PROSITE-ProRule" id="PRU00703"/>
    </source>
</evidence>
<dbReference type="PANTHER" id="PTHR43080">
    <property type="entry name" value="CBS DOMAIN-CONTAINING PROTEIN CBSX3, MITOCHONDRIAL"/>
    <property type="match status" value="1"/>
</dbReference>
<dbReference type="PANTHER" id="PTHR43080:SF29">
    <property type="entry name" value="OS02G0818000 PROTEIN"/>
    <property type="match status" value="1"/>
</dbReference>
<feature type="domain" description="CBS" evidence="3">
    <location>
        <begin position="101"/>
        <end position="162"/>
    </location>
</feature>
<protein>
    <submittedName>
        <fullName evidence="4">CBS domain-containing protein</fullName>
    </submittedName>
</protein>
<dbReference type="InterPro" id="IPR007055">
    <property type="entry name" value="BON_dom"/>
</dbReference>
<sequence>MRIQVKDVMTTTVAAVNKKAPFHVVAQVLIDRSVSGLPVIDSDDHVVGVVSEADLLCKAEFKERFYGDDYRPPLRARVRHMAGSEHDIYRKSVGHTAGELMSAPAVVATPNDSVVRAARLMDRHGVKRLPVVDAEGRLVGIVSRHDLLKVFTRSDEAIRNDVVNGLPPLAVSSIEVTVKDGVVGLTGQVDKNSQAIAAARHAENVDGVVGLRDELTWKLDDIAANLPYFGGT</sequence>
<dbReference type="EMBL" id="JACDUR010000001">
    <property type="protein sequence ID" value="MBA2889998.1"/>
    <property type="molecule type" value="Genomic_DNA"/>
</dbReference>
<keyword evidence="5" id="KW-1185">Reference proteome</keyword>
<dbReference type="InterPro" id="IPR046342">
    <property type="entry name" value="CBS_dom_sf"/>
</dbReference>
<dbReference type="Gene3D" id="3.10.580.10">
    <property type="entry name" value="CBS-domain"/>
    <property type="match status" value="1"/>
</dbReference>
<dbReference type="Pfam" id="PF04972">
    <property type="entry name" value="BON"/>
    <property type="match status" value="1"/>
</dbReference>
<feature type="domain" description="CBS" evidence="3">
    <location>
        <begin position="9"/>
        <end position="67"/>
    </location>
</feature>
<dbReference type="PIRSF" id="PIRSF036990">
    <property type="entry name" value="UCP036990_CBS_BON"/>
    <property type="match status" value="1"/>
</dbReference>
<organism evidence="4 5">
    <name type="scientific">Nonomuraea soli</name>
    <dbReference type="NCBI Taxonomy" id="1032476"/>
    <lineage>
        <taxon>Bacteria</taxon>
        <taxon>Bacillati</taxon>
        <taxon>Actinomycetota</taxon>
        <taxon>Actinomycetes</taxon>
        <taxon>Streptosporangiales</taxon>
        <taxon>Streptosporangiaceae</taxon>
        <taxon>Nonomuraea</taxon>
    </lineage>
</organism>